<name>A0A128F3T7_9GAMM</name>
<feature type="signal peptide" evidence="6">
    <location>
        <begin position="1"/>
        <end position="22"/>
    </location>
</feature>
<dbReference type="PANTHER" id="PTHR34823:SF1">
    <property type="entry name" value="CHITIN-BINDING TYPE-4 DOMAIN-CONTAINING PROTEIN"/>
    <property type="match status" value="1"/>
</dbReference>
<dbReference type="STRING" id="1796497.GCE9029_02624"/>
<evidence type="ECO:0000259" key="7">
    <source>
        <dbReference type="SMART" id="SM00495"/>
    </source>
</evidence>
<evidence type="ECO:0000256" key="3">
    <source>
        <dbReference type="ARBA" id="ARBA00022669"/>
    </source>
</evidence>
<protein>
    <submittedName>
        <fullName evidence="8">GlcNAc-binding protein A</fullName>
    </submittedName>
</protein>
<dbReference type="Pfam" id="PF03067">
    <property type="entry name" value="LPMO_10"/>
    <property type="match status" value="1"/>
</dbReference>
<keyword evidence="4 6" id="KW-0732">Signal</keyword>
<evidence type="ECO:0000256" key="4">
    <source>
        <dbReference type="ARBA" id="ARBA00022729"/>
    </source>
</evidence>
<keyword evidence="9" id="KW-1185">Reference proteome</keyword>
<evidence type="ECO:0000313" key="9">
    <source>
        <dbReference type="Proteomes" id="UP000071641"/>
    </source>
</evidence>
<dbReference type="GO" id="GO:0005975">
    <property type="term" value="P:carbohydrate metabolic process"/>
    <property type="evidence" value="ECO:0007669"/>
    <property type="project" value="InterPro"/>
</dbReference>
<dbReference type="EMBL" id="FIZX01000002">
    <property type="protein sequence ID" value="CZF81463.1"/>
    <property type="molecule type" value="Genomic_DNA"/>
</dbReference>
<keyword evidence="2" id="KW-0964">Secreted</keyword>
<dbReference type="AlphaFoldDB" id="A0A128F3T7"/>
<evidence type="ECO:0000256" key="2">
    <source>
        <dbReference type="ARBA" id="ARBA00022525"/>
    </source>
</evidence>
<sequence length="521" mass="56852">MLKLKTTLLPVAAALFSASVMSHGYISAKDGGIAAGRAALCKYSTPTGEQNSACGQVQWEPQSVEGPEGFPEFGPEDGKIASAGLIQFSPLDEQTASRWVKQPIKSGMNDFEWTFTANHVTRNWEYYITKADWNPNLPLARSTFDLNPFCVVEGNMQKPPKTMLHSCDVPEREGYHVILAVWDVGDTAAAFYNVIDVQFDGDLPVLPEWTQGGQINPGMNLTKGDAVFTRVFDSEGERPELSTRLDIDSAKAGEANTWSYNLATKINQKNENIQAGQRDANGAFNPVFGANPIYLKSASGLTRVEVGYEIESPEPEYTVTIDGVAQEYVISDGKVALDLAVTASGDLTVEMTVYNHAQEALAYEKLSLADGTSTAVDMVLENAKAGHHMLVSRAKDAEGNLVDQQMFDFFLLEQGEQCGTDPEAVNHPAWSNATTYTGGEKVNFNGLVWEAKYWVQGASPDSSDAWKLISQMPVAWTSGKAYLAGEQVIFEGRLYQANWWVNSSPASAPEAWSDKGAFDCE</sequence>
<dbReference type="CDD" id="cd12215">
    <property type="entry name" value="ChiC_BD"/>
    <property type="match status" value="1"/>
</dbReference>
<dbReference type="GO" id="GO:0004553">
    <property type="term" value="F:hydrolase activity, hydrolyzing O-glycosyl compounds"/>
    <property type="evidence" value="ECO:0007669"/>
    <property type="project" value="InterPro"/>
</dbReference>
<dbReference type="SUPFAM" id="SSF81296">
    <property type="entry name" value="E set domains"/>
    <property type="match status" value="1"/>
</dbReference>
<dbReference type="SUPFAM" id="SSF51055">
    <property type="entry name" value="Carbohydrate binding domain"/>
    <property type="match status" value="2"/>
</dbReference>
<dbReference type="CDD" id="cd12204">
    <property type="entry name" value="CBD_like"/>
    <property type="match status" value="1"/>
</dbReference>
<reference evidence="9" key="1">
    <citation type="submission" date="2016-02" db="EMBL/GenBank/DDBJ databases">
        <authorList>
            <person name="Rodrigo-Torres Lidia"/>
            <person name="Arahal R.David."/>
        </authorList>
    </citation>
    <scope>NUCLEOTIDE SEQUENCE [LARGE SCALE GENOMIC DNA]</scope>
    <source>
        <strain evidence="9">CECT 9029</strain>
    </source>
</reference>
<keyword evidence="3" id="KW-0147">Chitin-binding</keyword>
<dbReference type="InterPro" id="IPR014756">
    <property type="entry name" value="Ig_E-set"/>
</dbReference>
<keyword evidence="5" id="KW-0378">Hydrolase</keyword>
<feature type="domain" description="Chitin-binding type-3" evidence="7">
    <location>
        <begin position="427"/>
        <end position="469"/>
    </location>
</feature>
<evidence type="ECO:0000256" key="5">
    <source>
        <dbReference type="ARBA" id="ARBA00022801"/>
    </source>
</evidence>
<dbReference type="PANTHER" id="PTHR34823">
    <property type="entry name" value="GLCNAC-BINDING PROTEIN A"/>
    <property type="match status" value="1"/>
</dbReference>
<evidence type="ECO:0000256" key="1">
    <source>
        <dbReference type="ARBA" id="ARBA00004613"/>
    </source>
</evidence>
<dbReference type="GO" id="GO:0005576">
    <property type="term" value="C:extracellular region"/>
    <property type="evidence" value="ECO:0007669"/>
    <property type="project" value="UniProtKB-SubCell"/>
</dbReference>
<dbReference type="InterPro" id="IPR051024">
    <property type="entry name" value="GlcNAc_Chitin_IntDeg"/>
</dbReference>
<dbReference type="SMART" id="SM00495">
    <property type="entry name" value="ChtBD3"/>
    <property type="match status" value="2"/>
</dbReference>
<proteinExistence type="predicted"/>
<dbReference type="Gene3D" id="2.70.50.50">
    <property type="entry name" value="chitin-binding protein cbp21"/>
    <property type="match status" value="1"/>
</dbReference>
<dbReference type="FunFam" id="2.70.50.50:FF:000001">
    <property type="entry name" value="Chitin-binding protein"/>
    <property type="match status" value="1"/>
</dbReference>
<dbReference type="Pfam" id="PF02839">
    <property type="entry name" value="CBM_5_12"/>
    <property type="match status" value="2"/>
</dbReference>
<accession>A0A128F3T7</accession>
<dbReference type="InterPro" id="IPR003610">
    <property type="entry name" value="CBM5/12"/>
</dbReference>
<feature type="chain" id="PRO_5007282022" evidence="6">
    <location>
        <begin position="23"/>
        <end position="521"/>
    </location>
</feature>
<dbReference type="RefSeq" id="WP_062663672.1">
    <property type="nucleotide sequence ID" value="NZ_FIZX01000002.1"/>
</dbReference>
<dbReference type="InterPro" id="IPR041029">
    <property type="entry name" value="GbpA_2"/>
</dbReference>
<dbReference type="Proteomes" id="UP000071641">
    <property type="component" value="Unassembled WGS sequence"/>
</dbReference>
<dbReference type="Gene3D" id="2.60.40.2550">
    <property type="match status" value="1"/>
</dbReference>
<evidence type="ECO:0000313" key="8">
    <source>
        <dbReference type="EMBL" id="CZF81463.1"/>
    </source>
</evidence>
<dbReference type="GO" id="GO:0008061">
    <property type="term" value="F:chitin binding"/>
    <property type="evidence" value="ECO:0007669"/>
    <property type="project" value="UniProtKB-KW"/>
</dbReference>
<dbReference type="GO" id="GO:0030246">
    <property type="term" value="F:carbohydrate binding"/>
    <property type="evidence" value="ECO:0007669"/>
    <property type="project" value="InterPro"/>
</dbReference>
<dbReference type="Gene3D" id="3.30.70.2150">
    <property type="match status" value="1"/>
</dbReference>
<feature type="domain" description="Chitin-binding type-3" evidence="7">
    <location>
        <begin position="473"/>
        <end position="515"/>
    </location>
</feature>
<organism evidence="8 9">
    <name type="scientific">Grimontia celer</name>
    <dbReference type="NCBI Taxonomy" id="1796497"/>
    <lineage>
        <taxon>Bacteria</taxon>
        <taxon>Pseudomonadati</taxon>
        <taxon>Pseudomonadota</taxon>
        <taxon>Gammaproteobacteria</taxon>
        <taxon>Vibrionales</taxon>
        <taxon>Vibrionaceae</taxon>
        <taxon>Grimontia</taxon>
    </lineage>
</organism>
<dbReference type="InterPro" id="IPR036573">
    <property type="entry name" value="CBM_sf_5/12"/>
</dbReference>
<dbReference type="InterPro" id="IPR054063">
    <property type="entry name" value="GbpA_D3"/>
</dbReference>
<dbReference type="OrthoDB" id="3675244at2"/>
<comment type="subcellular location">
    <subcellularLocation>
        <location evidence="1">Secreted</location>
    </subcellularLocation>
</comment>
<evidence type="ECO:0000256" key="6">
    <source>
        <dbReference type="SAM" id="SignalP"/>
    </source>
</evidence>
<dbReference type="Pfam" id="PF18416">
    <property type="entry name" value="GbpA_2"/>
    <property type="match status" value="1"/>
</dbReference>
<dbReference type="Pfam" id="PF21868">
    <property type="entry name" value="GbpA_D3"/>
    <property type="match status" value="1"/>
</dbReference>
<gene>
    <name evidence="8" type="primary">gbpA_2</name>
    <name evidence="8" type="ORF">GCE9029_02624</name>
</gene>
<dbReference type="Gene3D" id="2.10.10.20">
    <property type="entry name" value="Carbohydrate-binding module superfamily 5/12"/>
    <property type="match status" value="2"/>
</dbReference>
<dbReference type="InterPro" id="IPR004302">
    <property type="entry name" value="Cellulose/chitin-bd_N"/>
</dbReference>
<dbReference type="NCBIfam" id="NF009690">
    <property type="entry name" value="PRK13211.1"/>
    <property type="match status" value="1"/>
</dbReference>
<dbReference type="CDD" id="cd21177">
    <property type="entry name" value="LPMO_AA10"/>
    <property type="match status" value="1"/>
</dbReference>